<accession>A0A1A6BE25</accession>
<dbReference type="AlphaFoldDB" id="A0A1A6BE25"/>
<protein>
    <submittedName>
        <fullName evidence="1">Uncharacterized protein</fullName>
    </submittedName>
</protein>
<evidence type="ECO:0000313" key="1">
    <source>
        <dbReference type="EMBL" id="OBS00484.1"/>
    </source>
</evidence>
<comment type="caution">
    <text evidence="1">The sequence shown here is derived from an EMBL/GenBank/DDBJ whole genome shotgun (WGS) entry which is preliminary data.</text>
</comment>
<dbReference type="Proteomes" id="UP000093757">
    <property type="component" value="Unassembled WGS sequence"/>
</dbReference>
<name>A0A1A6BE25_MYCGO</name>
<sequence>MSEPVGEPLNTNLIERYLCTRARRYFRGRHDGEFFFVLNTAPRLHVHLEIPASHPDVFTIRVTPACFFPASDQARLTALADSWNEQHREVTAVVHGSSDPQRIGVAAEQSRWIGERVRFDDLAAFADRATAAAIDLFSRLTVAAELPSRPLLLDAVLTA</sequence>
<reference evidence="1 2" key="1">
    <citation type="submission" date="2016-06" db="EMBL/GenBank/DDBJ databases">
        <authorList>
            <person name="Kjaerup R.B."/>
            <person name="Dalgaard T.S."/>
            <person name="Juul-Madsen H.R."/>
        </authorList>
    </citation>
    <scope>NUCLEOTIDE SEQUENCE [LARGE SCALE GENOMIC DNA]</scope>
    <source>
        <strain evidence="1 2">1245752.6</strain>
    </source>
</reference>
<dbReference type="EMBL" id="MAEM01000361">
    <property type="protein sequence ID" value="OBS00484.1"/>
    <property type="molecule type" value="Genomic_DNA"/>
</dbReference>
<proteinExistence type="predicted"/>
<organism evidence="1 2">
    <name type="scientific">Mycobacterium gordonae</name>
    <dbReference type="NCBI Taxonomy" id="1778"/>
    <lineage>
        <taxon>Bacteria</taxon>
        <taxon>Bacillati</taxon>
        <taxon>Actinomycetota</taxon>
        <taxon>Actinomycetes</taxon>
        <taxon>Mycobacteriales</taxon>
        <taxon>Mycobacteriaceae</taxon>
        <taxon>Mycobacterium</taxon>
    </lineage>
</organism>
<gene>
    <name evidence="1" type="ORF">A9W98_24715</name>
</gene>
<evidence type="ECO:0000313" key="2">
    <source>
        <dbReference type="Proteomes" id="UP000093757"/>
    </source>
</evidence>
<dbReference type="OrthoDB" id="4739093at2"/>
<dbReference type="RefSeq" id="WP_065135168.1">
    <property type="nucleotide sequence ID" value="NZ_MAEM01000361.1"/>
</dbReference>